<evidence type="ECO:0000313" key="3">
    <source>
        <dbReference type="EMBL" id="AFM11555.1"/>
    </source>
</evidence>
<dbReference type="KEGG" id="tpx:Turpa_0904"/>
<keyword evidence="2" id="KW-0732">Signal</keyword>
<dbReference type="EMBL" id="CP002959">
    <property type="protein sequence ID" value="AFM11555.1"/>
    <property type="molecule type" value="Genomic_DNA"/>
</dbReference>
<feature type="signal peptide" evidence="2">
    <location>
        <begin position="1"/>
        <end position="25"/>
    </location>
</feature>
<dbReference type="STRING" id="869212.Turpa_0904"/>
<evidence type="ECO:0000256" key="1">
    <source>
        <dbReference type="SAM" id="MobiDB-lite"/>
    </source>
</evidence>
<feature type="region of interest" description="Disordered" evidence="1">
    <location>
        <begin position="347"/>
        <end position="392"/>
    </location>
</feature>
<gene>
    <name evidence="3" type="ordered locus">Turpa_0904</name>
</gene>
<evidence type="ECO:0000313" key="4">
    <source>
        <dbReference type="Proteomes" id="UP000006048"/>
    </source>
</evidence>
<dbReference type="AlphaFoldDB" id="I4B2P8"/>
<feature type="region of interest" description="Disordered" evidence="1">
    <location>
        <begin position="46"/>
        <end position="74"/>
    </location>
</feature>
<organism evidence="3 4">
    <name type="scientific">Turneriella parva (strain ATCC BAA-1111 / DSM 21527 / NCTC 11395 / H)</name>
    <name type="common">Leptospira parva</name>
    <dbReference type="NCBI Taxonomy" id="869212"/>
    <lineage>
        <taxon>Bacteria</taxon>
        <taxon>Pseudomonadati</taxon>
        <taxon>Spirochaetota</taxon>
        <taxon>Spirochaetia</taxon>
        <taxon>Leptospirales</taxon>
        <taxon>Leptospiraceae</taxon>
        <taxon>Turneriella</taxon>
    </lineage>
</organism>
<dbReference type="HOGENOM" id="CLU_064470_0_0_12"/>
<sequence length="392" mass="42182">MLLNMTRTMKIAFLVLVASASWLIAQDLDPSGLDSADKAAQDAEKKVDEAEKASDGAVTAPAATDRAAGSSAPAATADSQVGNLYNDGKNTYATSQAKFELTATDNISNLDYIEFKINETQSFSVYGHPFSLEKEGPHKITYRSVDRVGNREEDNIFNVIIDNTGPYMNFALNKAPIIIDGKRYLAPGTKLEIRATDNYSGVKSVEYSTNGSDWQPYKDGIVLDKPGAAQLKYRAIDNLGNKSENLSGFSTSSPGQGASPEDLAVINSLYVENTPPVVMITPAKRWINVDGKKYAMRDNSYLVEAQDAESGVANIFVKVDGAAEWQIYSGKLVFQTEGPHSIEAKASDKVGNESQPVRVDFIVDDNPPKSTIRPVGGATVEKPAEPAAAPAN</sequence>
<dbReference type="Gene3D" id="3.30.1920.20">
    <property type="match status" value="1"/>
</dbReference>
<accession>I4B2P8</accession>
<reference evidence="3 4" key="1">
    <citation type="submission" date="2012-06" db="EMBL/GenBank/DDBJ databases">
        <title>The complete chromosome of genome of Turneriella parva DSM 21527.</title>
        <authorList>
            <consortium name="US DOE Joint Genome Institute (JGI-PGF)"/>
            <person name="Lucas S."/>
            <person name="Han J."/>
            <person name="Lapidus A."/>
            <person name="Bruce D."/>
            <person name="Goodwin L."/>
            <person name="Pitluck S."/>
            <person name="Peters L."/>
            <person name="Kyrpides N."/>
            <person name="Mavromatis K."/>
            <person name="Ivanova N."/>
            <person name="Mikhailova N."/>
            <person name="Chertkov O."/>
            <person name="Detter J.C."/>
            <person name="Tapia R."/>
            <person name="Han C."/>
            <person name="Land M."/>
            <person name="Hauser L."/>
            <person name="Markowitz V."/>
            <person name="Cheng J.-F."/>
            <person name="Hugenholtz P."/>
            <person name="Woyke T."/>
            <person name="Wu D."/>
            <person name="Gronow S."/>
            <person name="Wellnitz S."/>
            <person name="Brambilla E."/>
            <person name="Klenk H.-P."/>
            <person name="Eisen J.A."/>
        </authorList>
    </citation>
    <scope>NUCLEOTIDE SEQUENCE [LARGE SCALE GENOMIC DNA]</scope>
    <source>
        <strain evidence="4">ATCC BAA-1111 / DSM 21527 / NCTC 11395 / H</strain>
    </source>
</reference>
<dbReference type="NCBIfam" id="NF047446">
    <property type="entry name" value="barrel_OmpL47"/>
    <property type="match status" value="3"/>
</dbReference>
<feature type="chain" id="PRO_5003686645" description="Bacterial Ig-like domain-containing protein" evidence="2">
    <location>
        <begin position="26"/>
        <end position="392"/>
    </location>
</feature>
<protein>
    <recommendedName>
        <fullName evidence="5">Bacterial Ig-like domain-containing protein</fullName>
    </recommendedName>
</protein>
<keyword evidence="4" id="KW-1185">Reference proteome</keyword>
<dbReference type="Proteomes" id="UP000006048">
    <property type="component" value="Chromosome"/>
</dbReference>
<proteinExistence type="predicted"/>
<dbReference type="InterPro" id="IPR058094">
    <property type="entry name" value="Ig-like_OmpL47-like"/>
</dbReference>
<evidence type="ECO:0000256" key="2">
    <source>
        <dbReference type="SAM" id="SignalP"/>
    </source>
</evidence>
<evidence type="ECO:0008006" key="5">
    <source>
        <dbReference type="Google" id="ProtNLM"/>
    </source>
</evidence>
<feature type="compositionally biased region" description="Low complexity" evidence="1">
    <location>
        <begin position="56"/>
        <end position="74"/>
    </location>
</feature>
<name>I4B2P8_TURPD</name>